<dbReference type="Proteomes" id="UP001454036">
    <property type="component" value="Unassembled WGS sequence"/>
</dbReference>
<dbReference type="AlphaFoldDB" id="A0AAV3QES7"/>
<accession>A0AAV3QES7</accession>
<protein>
    <submittedName>
        <fullName evidence="1">Uncharacterized protein</fullName>
    </submittedName>
</protein>
<dbReference type="EMBL" id="BAABME010036802">
    <property type="protein sequence ID" value="GAA0162604.1"/>
    <property type="molecule type" value="Genomic_DNA"/>
</dbReference>
<proteinExistence type="predicted"/>
<comment type="caution">
    <text evidence="1">The sequence shown here is derived from an EMBL/GenBank/DDBJ whole genome shotgun (WGS) entry which is preliminary data.</text>
</comment>
<gene>
    <name evidence="1" type="ORF">LIER_43614</name>
</gene>
<reference evidence="1 2" key="1">
    <citation type="submission" date="2024-01" db="EMBL/GenBank/DDBJ databases">
        <title>The complete chloroplast genome sequence of Lithospermum erythrorhizon: insights into the phylogenetic relationship among Boraginaceae species and the maternal lineages of purple gromwells.</title>
        <authorList>
            <person name="Okada T."/>
            <person name="Watanabe K."/>
        </authorList>
    </citation>
    <scope>NUCLEOTIDE SEQUENCE [LARGE SCALE GENOMIC DNA]</scope>
</reference>
<organism evidence="1 2">
    <name type="scientific">Lithospermum erythrorhizon</name>
    <name type="common">Purple gromwell</name>
    <name type="synonym">Lithospermum officinale var. erythrorhizon</name>
    <dbReference type="NCBI Taxonomy" id="34254"/>
    <lineage>
        <taxon>Eukaryota</taxon>
        <taxon>Viridiplantae</taxon>
        <taxon>Streptophyta</taxon>
        <taxon>Embryophyta</taxon>
        <taxon>Tracheophyta</taxon>
        <taxon>Spermatophyta</taxon>
        <taxon>Magnoliopsida</taxon>
        <taxon>eudicotyledons</taxon>
        <taxon>Gunneridae</taxon>
        <taxon>Pentapetalae</taxon>
        <taxon>asterids</taxon>
        <taxon>lamiids</taxon>
        <taxon>Boraginales</taxon>
        <taxon>Boraginaceae</taxon>
        <taxon>Boraginoideae</taxon>
        <taxon>Lithospermeae</taxon>
        <taxon>Lithospermum</taxon>
    </lineage>
</organism>
<name>A0AAV3QES7_LITER</name>
<sequence>MMRFNTSSLQSLKLTPISLLSSYHPHPKPQIPFLIRAFSLQTTPPLTHSPPIPDTTQILKPQWKAAIDFKWIRDNKDEIAENIRNRNSNANLEAVLGLYDKCLSVRKVRRLCYSI</sequence>
<evidence type="ECO:0000313" key="2">
    <source>
        <dbReference type="Proteomes" id="UP001454036"/>
    </source>
</evidence>
<evidence type="ECO:0000313" key="1">
    <source>
        <dbReference type="EMBL" id="GAA0162604.1"/>
    </source>
</evidence>
<keyword evidence="2" id="KW-1185">Reference proteome</keyword>